<dbReference type="EMBL" id="FPKR01000004">
    <property type="protein sequence ID" value="SFZ74750.1"/>
    <property type="molecule type" value="Genomic_DNA"/>
</dbReference>
<dbReference type="AlphaFoldDB" id="A0A1K2HD99"/>
<dbReference type="RefSeq" id="WP_281247349.1">
    <property type="nucleotide sequence ID" value="NZ_FPKR01000004.1"/>
</dbReference>
<proteinExistence type="predicted"/>
<protein>
    <submittedName>
        <fullName evidence="1">Transposase</fullName>
    </submittedName>
</protein>
<name>A0A1K2HD99_9NEIS</name>
<organism evidence="1 2">
    <name type="scientific">Chitinimonas taiwanensis DSM 18899</name>
    <dbReference type="NCBI Taxonomy" id="1121279"/>
    <lineage>
        <taxon>Bacteria</taxon>
        <taxon>Pseudomonadati</taxon>
        <taxon>Pseudomonadota</taxon>
        <taxon>Betaproteobacteria</taxon>
        <taxon>Neisseriales</taxon>
        <taxon>Chitinibacteraceae</taxon>
        <taxon>Chitinimonas</taxon>
    </lineage>
</organism>
<evidence type="ECO:0000313" key="2">
    <source>
        <dbReference type="Proteomes" id="UP000186513"/>
    </source>
</evidence>
<reference evidence="1 2" key="1">
    <citation type="submission" date="2016-11" db="EMBL/GenBank/DDBJ databases">
        <authorList>
            <person name="Jaros S."/>
            <person name="Januszkiewicz K."/>
            <person name="Wedrychowicz H."/>
        </authorList>
    </citation>
    <scope>NUCLEOTIDE SEQUENCE [LARGE SCALE GENOMIC DNA]</scope>
    <source>
        <strain evidence="1 2">DSM 18899</strain>
    </source>
</reference>
<sequence>MAIITIGIDLAKNVFAVHGVDETGKPALVKPKVQCADLFWLTF</sequence>
<gene>
    <name evidence="1" type="ORF">SAMN02745887_01385</name>
</gene>
<accession>A0A1K2HD99</accession>
<dbReference type="Proteomes" id="UP000186513">
    <property type="component" value="Unassembled WGS sequence"/>
</dbReference>
<evidence type="ECO:0000313" key="1">
    <source>
        <dbReference type="EMBL" id="SFZ74750.1"/>
    </source>
</evidence>
<keyword evidence="2" id="KW-1185">Reference proteome</keyword>